<name>A0ABP0WU43_9BRYO</name>
<evidence type="ECO:0000256" key="2">
    <source>
        <dbReference type="SAM" id="Coils"/>
    </source>
</evidence>
<organism evidence="5 6">
    <name type="scientific">Sphagnum jensenii</name>
    <dbReference type="NCBI Taxonomy" id="128206"/>
    <lineage>
        <taxon>Eukaryota</taxon>
        <taxon>Viridiplantae</taxon>
        <taxon>Streptophyta</taxon>
        <taxon>Embryophyta</taxon>
        <taxon>Bryophyta</taxon>
        <taxon>Sphagnophytina</taxon>
        <taxon>Sphagnopsida</taxon>
        <taxon>Sphagnales</taxon>
        <taxon>Sphagnaceae</taxon>
        <taxon>Sphagnum</taxon>
    </lineage>
</organism>
<dbReference type="Gene3D" id="3.30.70.100">
    <property type="match status" value="1"/>
</dbReference>
<accession>A0ABP0WU43</accession>
<proteinExistence type="predicted"/>
<dbReference type="PROSITE" id="PS50846">
    <property type="entry name" value="HMA_2"/>
    <property type="match status" value="1"/>
</dbReference>
<feature type="coiled-coil region" evidence="2">
    <location>
        <begin position="194"/>
        <end position="223"/>
    </location>
</feature>
<dbReference type="InterPro" id="IPR036163">
    <property type="entry name" value="HMA_dom_sf"/>
</dbReference>
<keyword evidence="6" id="KW-1185">Reference proteome</keyword>
<dbReference type="InterPro" id="IPR006121">
    <property type="entry name" value="HMA_dom"/>
</dbReference>
<dbReference type="PANTHER" id="PTHR22814:SF336">
    <property type="entry name" value="HEAVY METAL-ASSOCIATED ISOPRENYLATED PLANT PROTEIN 23"/>
    <property type="match status" value="1"/>
</dbReference>
<evidence type="ECO:0000313" key="5">
    <source>
        <dbReference type="EMBL" id="CAK9269306.1"/>
    </source>
</evidence>
<feature type="region of interest" description="Disordered" evidence="3">
    <location>
        <begin position="301"/>
        <end position="350"/>
    </location>
</feature>
<keyword evidence="2" id="KW-0175">Coiled coil</keyword>
<evidence type="ECO:0000259" key="4">
    <source>
        <dbReference type="PROSITE" id="PS50846"/>
    </source>
</evidence>
<evidence type="ECO:0000256" key="1">
    <source>
        <dbReference type="ARBA" id="ARBA00022723"/>
    </source>
</evidence>
<dbReference type="CDD" id="cd00371">
    <property type="entry name" value="HMA"/>
    <property type="match status" value="1"/>
</dbReference>
<keyword evidence="1" id="KW-0479">Metal-binding</keyword>
<protein>
    <recommendedName>
        <fullName evidence="4">HMA domain-containing protein</fullName>
    </recommendedName>
</protein>
<gene>
    <name evidence="5" type="ORF">CSSPJE1EN1_LOCUS14784</name>
</gene>
<evidence type="ECO:0000313" key="6">
    <source>
        <dbReference type="Proteomes" id="UP001497444"/>
    </source>
</evidence>
<dbReference type="PANTHER" id="PTHR22814">
    <property type="entry name" value="COPPER TRANSPORT PROTEIN ATOX1-RELATED"/>
    <property type="match status" value="1"/>
</dbReference>
<dbReference type="EMBL" id="OZ020097">
    <property type="protein sequence ID" value="CAK9269306.1"/>
    <property type="molecule type" value="Genomic_DNA"/>
</dbReference>
<dbReference type="Proteomes" id="UP001497444">
    <property type="component" value="Chromosome 2"/>
</dbReference>
<reference evidence="5 6" key="1">
    <citation type="submission" date="2024-02" db="EMBL/GenBank/DDBJ databases">
        <authorList>
            <consortium name="ELIXIR-Norway"/>
            <consortium name="Elixir Norway"/>
        </authorList>
    </citation>
    <scope>NUCLEOTIDE SEQUENCE [LARGE SCALE GENOMIC DNA]</scope>
</reference>
<dbReference type="SUPFAM" id="SSF55008">
    <property type="entry name" value="HMA, heavy metal-associated domain"/>
    <property type="match status" value="1"/>
</dbReference>
<dbReference type="Pfam" id="PF00403">
    <property type="entry name" value="HMA"/>
    <property type="match status" value="1"/>
</dbReference>
<feature type="compositionally biased region" description="Basic and acidic residues" evidence="3">
    <location>
        <begin position="301"/>
        <end position="310"/>
    </location>
</feature>
<feature type="compositionally biased region" description="Basic and acidic residues" evidence="3">
    <location>
        <begin position="321"/>
        <end position="339"/>
    </location>
</feature>
<sequence length="350" mass="40022">MDYTSMHDWFYGPSDPTWILPTYDDPIVPQRAAYEQQMPELPNRRAYVKAAAESPPPPLPTTYYRLYPKVQTVTDGPPVRTVVEEPRDRIVEAGVPVVSQDAVRRESQLPPPPPLKNLPIELKVPLCCEKCEKKVYDKLMDLSGVENVITDQYNQKVIVTGNVDPARVLNRVKHIKKRSVFWDQTVDYSQAYVRKQKERELAMIQAKKQQQQAESAAAAKRNNDKGPNMTVILPEHDKSKMPYQTAAPASGDGGKGPNVTVILPESKPSQRPNVQVILPPESDATRRMDYQSDQARVHAERYESRLRGHSQEFYNGPPPPRWEDERHHQGRQPEHHHDAPFNPNYNPNYL</sequence>
<feature type="region of interest" description="Disordered" evidence="3">
    <location>
        <begin position="242"/>
        <end position="274"/>
    </location>
</feature>
<evidence type="ECO:0000256" key="3">
    <source>
        <dbReference type="SAM" id="MobiDB-lite"/>
    </source>
</evidence>
<feature type="domain" description="HMA" evidence="4">
    <location>
        <begin position="117"/>
        <end position="180"/>
    </location>
</feature>